<name>A0A6G0XAE2_9STRA</name>
<organism evidence="2 3">
    <name type="scientific">Aphanomyces euteiches</name>
    <dbReference type="NCBI Taxonomy" id="100861"/>
    <lineage>
        <taxon>Eukaryota</taxon>
        <taxon>Sar</taxon>
        <taxon>Stramenopiles</taxon>
        <taxon>Oomycota</taxon>
        <taxon>Saprolegniomycetes</taxon>
        <taxon>Saprolegniales</taxon>
        <taxon>Verrucalvaceae</taxon>
        <taxon>Aphanomyces</taxon>
    </lineage>
</organism>
<comment type="caution">
    <text evidence="2">The sequence shown here is derived from an EMBL/GenBank/DDBJ whole genome shotgun (WGS) entry which is preliminary data.</text>
</comment>
<sequence length="838" mass="95362">MILARPALIPLLDTVHIREFSSKGERELPLFTFAEVKKLYLTNKEELINDIGKPAYFTMVKRLKLTWRDFCERTPYPSAADLKSYFNAGKALDMDTVLVETLLAMHKIFPKELKARHYMESRVAFLRLGKYNEMLEIFETEKREHPKPQPIFYVWALTACIELNNLTRIKELLAEMKHEGYMVPNETVSRLLFNLAKRSDKASILELLPNLDPNVGIWTVQALNRTLASLGMVGLPQEAFKFYGDSSMDLDATTFKTVLEIAVRNNCIKEATDILHNRALFDLKLDTPDYNIIIEALILLNRTDEIPLILQEMADARVPRNGKTENLVRTLSISSRSQARATKNIRREQDEQDAADIRQKLDKKQLHDAAALADDILARKKTPKLISPILEAYLATNQHDKIDAVVASMQRESWPAPMKGIILLLNHYCHRSRDAHGKTVIQDSSRAFEVYKASKAQKMSIHQPKQLYPVLMQLGEWEAAVELFEASLENENHPTKGFRTTNTVRLEAFNDVVRTCAKMRQYNVMTRVVEKMVAHGHEVSPVVFNSMWFDPIKYSFHGISDISSKDRADLLTEFAAAVATSIRTITSHRPTFQPTYDMLNSLTNLLFYGNQRQTLLDLYRQAKHDPKKHALPEKTYQKLLQVATIYGRNLGETRGLYAEAMAQLPDIKQPGYLEASLVRAIAQAGHMDEMLHFLAKHPSGNSFRGALEVLVTTRRFAMAQEVLQMMLDASFKPSASLMIKSLGVFRRAVGDNPAEPVPLTAFLDAFERQVVQNGQLVTKSQDGNDFQDISMGDIRRIYSMAVKIYEASNLYQEANALKQRMKTLGIRSVEGTEQTSYE</sequence>
<dbReference type="EMBL" id="VJMJ01000085">
    <property type="protein sequence ID" value="KAF0737073.1"/>
    <property type="molecule type" value="Genomic_DNA"/>
</dbReference>
<gene>
    <name evidence="2" type="ORF">Ae201684_006877</name>
</gene>
<reference evidence="2 3" key="1">
    <citation type="submission" date="2019-07" db="EMBL/GenBank/DDBJ databases">
        <title>Genomics analysis of Aphanomyces spp. identifies a new class of oomycete effector associated with host adaptation.</title>
        <authorList>
            <person name="Gaulin E."/>
        </authorList>
    </citation>
    <scope>NUCLEOTIDE SEQUENCE [LARGE SCALE GENOMIC DNA]</scope>
    <source>
        <strain evidence="2 3">ATCC 201684</strain>
    </source>
</reference>
<accession>A0A6G0XAE2</accession>
<evidence type="ECO:0000256" key="1">
    <source>
        <dbReference type="ARBA" id="ARBA00022737"/>
    </source>
</evidence>
<evidence type="ECO:0000313" key="2">
    <source>
        <dbReference type="EMBL" id="KAF0737073.1"/>
    </source>
</evidence>
<dbReference type="PANTHER" id="PTHR47936">
    <property type="entry name" value="PPR_LONG DOMAIN-CONTAINING PROTEIN"/>
    <property type="match status" value="1"/>
</dbReference>
<dbReference type="Gene3D" id="1.25.40.10">
    <property type="entry name" value="Tetratricopeptide repeat domain"/>
    <property type="match status" value="1"/>
</dbReference>
<keyword evidence="1" id="KW-0677">Repeat</keyword>
<dbReference type="VEuPathDB" id="FungiDB:AeMF1_021145"/>
<keyword evidence="3" id="KW-1185">Reference proteome</keyword>
<proteinExistence type="predicted"/>
<dbReference type="Proteomes" id="UP000481153">
    <property type="component" value="Unassembled WGS sequence"/>
</dbReference>
<dbReference type="PANTHER" id="PTHR47936:SF1">
    <property type="entry name" value="PENTATRICOPEPTIDE REPEAT-CONTAINING PROTEIN GUN1, CHLOROPLASTIC"/>
    <property type="match status" value="1"/>
</dbReference>
<evidence type="ECO:0000313" key="3">
    <source>
        <dbReference type="Proteomes" id="UP000481153"/>
    </source>
</evidence>
<protein>
    <recommendedName>
        <fullName evidence="4">Pentacotripeptide-repeat region of PRORP domain-containing protein</fullName>
    </recommendedName>
</protein>
<dbReference type="AlphaFoldDB" id="A0A6G0XAE2"/>
<evidence type="ECO:0008006" key="4">
    <source>
        <dbReference type="Google" id="ProtNLM"/>
    </source>
</evidence>
<dbReference type="InterPro" id="IPR011990">
    <property type="entry name" value="TPR-like_helical_dom_sf"/>
</dbReference>